<evidence type="ECO:0000256" key="2">
    <source>
        <dbReference type="ARBA" id="ARBA00004162"/>
    </source>
</evidence>
<evidence type="ECO:0000256" key="5">
    <source>
        <dbReference type="ARBA" id="ARBA00022500"/>
    </source>
</evidence>
<comment type="subcellular location">
    <subcellularLocation>
        <location evidence="10">Cell inner membrane</location>
    </subcellularLocation>
    <subcellularLocation>
        <location evidence="2">Cell membrane</location>
        <topology evidence="2">Single-pass membrane protein</topology>
    </subcellularLocation>
</comment>
<keyword evidence="9 10" id="KW-0472">Membrane</keyword>
<evidence type="ECO:0000256" key="4">
    <source>
        <dbReference type="ARBA" id="ARBA00022475"/>
    </source>
</evidence>
<reference evidence="12 13" key="1">
    <citation type="submission" date="2024-03" db="EMBL/GenBank/DDBJ databases">
        <title>Novel species of the genus Variovorax.</title>
        <authorList>
            <person name="Liu Q."/>
            <person name="Xin Y.-H."/>
        </authorList>
    </citation>
    <scope>NUCLEOTIDE SEQUENCE [LARGE SCALE GENOMIC DNA]</scope>
    <source>
        <strain evidence="12 13">KACC 18501</strain>
    </source>
</reference>
<keyword evidence="4" id="KW-1003">Cell membrane</keyword>
<feature type="region of interest" description="Disordered" evidence="11">
    <location>
        <begin position="157"/>
        <end position="196"/>
    </location>
</feature>
<evidence type="ECO:0000256" key="10">
    <source>
        <dbReference type="RuleBase" id="RU364125"/>
    </source>
</evidence>
<keyword evidence="6 10" id="KW-0812">Transmembrane</keyword>
<evidence type="ECO:0000256" key="3">
    <source>
        <dbReference type="ARBA" id="ARBA00008281"/>
    </source>
</evidence>
<dbReference type="Pfam" id="PF03748">
    <property type="entry name" value="FliL"/>
    <property type="match status" value="1"/>
</dbReference>
<keyword evidence="12" id="KW-0966">Cell projection</keyword>
<dbReference type="PANTHER" id="PTHR35091:SF2">
    <property type="entry name" value="FLAGELLAR PROTEIN FLIL"/>
    <property type="match status" value="1"/>
</dbReference>
<comment type="function">
    <text evidence="1 10">Controls the rotational direction of flagella during chemotaxis.</text>
</comment>
<evidence type="ECO:0000313" key="12">
    <source>
        <dbReference type="EMBL" id="MEJ8825677.1"/>
    </source>
</evidence>
<keyword evidence="12" id="KW-0969">Cilium</keyword>
<keyword evidence="10" id="KW-0997">Cell inner membrane</keyword>
<name>A0ABU8W6K5_9BURK</name>
<evidence type="ECO:0000313" key="13">
    <source>
        <dbReference type="Proteomes" id="UP001363010"/>
    </source>
</evidence>
<evidence type="ECO:0000256" key="6">
    <source>
        <dbReference type="ARBA" id="ARBA00022692"/>
    </source>
</evidence>
<dbReference type="Proteomes" id="UP001363010">
    <property type="component" value="Unassembled WGS sequence"/>
</dbReference>
<evidence type="ECO:0000256" key="9">
    <source>
        <dbReference type="ARBA" id="ARBA00023136"/>
    </source>
</evidence>
<comment type="caution">
    <text evidence="12">The sequence shown here is derived from an EMBL/GenBank/DDBJ whole genome shotgun (WGS) entry which is preliminary data.</text>
</comment>
<evidence type="ECO:0000256" key="7">
    <source>
        <dbReference type="ARBA" id="ARBA00022779"/>
    </source>
</evidence>
<accession>A0ABU8W6K5</accession>
<evidence type="ECO:0000256" key="8">
    <source>
        <dbReference type="ARBA" id="ARBA00022989"/>
    </source>
</evidence>
<sequence length="207" mass="21730">MPAPAATAAAAAAAAPVPPAPKGRSRLLAIVVAIVMLAGSAGAAWFYMSKRHAASAEEEPAAHAPQARHAPTYLPLESMVVNLADPGGERFAQIGVTLDIENEKAVDQIKAFMPAIRSNVLMLVSQRTSEELLKRDGKEKLAADIVAEVSRALGYEVDTPEPRASAKKAKAESADDDEEPAPKRKSKKGKAAPSPVNGVLFSSFIVQ</sequence>
<gene>
    <name evidence="12" type="ORF">WKW80_27225</name>
</gene>
<evidence type="ECO:0000256" key="1">
    <source>
        <dbReference type="ARBA" id="ARBA00002254"/>
    </source>
</evidence>
<evidence type="ECO:0000256" key="11">
    <source>
        <dbReference type="SAM" id="MobiDB-lite"/>
    </source>
</evidence>
<keyword evidence="12" id="KW-0282">Flagellum</keyword>
<protein>
    <recommendedName>
        <fullName evidence="10">Flagellar protein FliL</fullName>
    </recommendedName>
</protein>
<dbReference type="EMBL" id="JBBKZV010000024">
    <property type="protein sequence ID" value="MEJ8825677.1"/>
    <property type="molecule type" value="Genomic_DNA"/>
</dbReference>
<keyword evidence="8 10" id="KW-1133">Transmembrane helix</keyword>
<dbReference type="InterPro" id="IPR005503">
    <property type="entry name" value="FliL"/>
</dbReference>
<comment type="similarity">
    <text evidence="3 10">Belongs to the FliL family.</text>
</comment>
<organism evidence="12 13">
    <name type="scientific">Variovorax humicola</name>
    <dbReference type="NCBI Taxonomy" id="1769758"/>
    <lineage>
        <taxon>Bacteria</taxon>
        <taxon>Pseudomonadati</taxon>
        <taxon>Pseudomonadota</taxon>
        <taxon>Betaproteobacteria</taxon>
        <taxon>Burkholderiales</taxon>
        <taxon>Comamonadaceae</taxon>
        <taxon>Variovorax</taxon>
    </lineage>
</organism>
<dbReference type="RefSeq" id="WP_340366703.1">
    <property type="nucleotide sequence ID" value="NZ_JBBKZV010000024.1"/>
</dbReference>
<keyword evidence="13" id="KW-1185">Reference proteome</keyword>
<feature type="transmembrane region" description="Helical" evidence="10">
    <location>
        <begin position="29"/>
        <end position="48"/>
    </location>
</feature>
<keyword evidence="7 10" id="KW-0283">Flagellar rotation</keyword>
<dbReference type="PANTHER" id="PTHR35091">
    <property type="entry name" value="FLAGELLAR PROTEIN FLIL"/>
    <property type="match status" value="1"/>
</dbReference>
<keyword evidence="5 10" id="KW-0145">Chemotaxis</keyword>
<proteinExistence type="inferred from homology"/>